<evidence type="ECO:0000256" key="7">
    <source>
        <dbReference type="SAM" id="Phobius"/>
    </source>
</evidence>
<protein>
    <recommendedName>
        <fullName evidence="8">Amino acid transporter transmembrane domain-containing protein</fullName>
    </recommendedName>
</protein>
<dbReference type="AlphaFoldDB" id="A0AA38F7I5"/>
<evidence type="ECO:0000256" key="1">
    <source>
        <dbReference type="ARBA" id="ARBA00004370"/>
    </source>
</evidence>
<feature type="transmembrane region" description="Helical" evidence="7">
    <location>
        <begin position="219"/>
        <end position="239"/>
    </location>
</feature>
<feature type="transmembrane region" description="Helical" evidence="7">
    <location>
        <begin position="251"/>
        <end position="273"/>
    </location>
</feature>
<dbReference type="GO" id="GO:0006865">
    <property type="term" value="P:amino acid transport"/>
    <property type="evidence" value="ECO:0007669"/>
    <property type="project" value="UniProtKB-KW"/>
</dbReference>
<keyword evidence="6 7" id="KW-0472">Membrane</keyword>
<keyword evidence="2" id="KW-0813">Transport</keyword>
<evidence type="ECO:0000256" key="4">
    <source>
        <dbReference type="ARBA" id="ARBA00022970"/>
    </source>
</evidence>
<comment type="subcellular location">
    <subcellularLocation>
        <location evidence="1">Membrane</location>
    </subcellularLocation>
</comment>
<keyword evidence="5 7" id="KW-1133">Transmembrane helix</keyword>
<dbReference type="Pfam" id="PF01490">
    <property type="entry name" value="Aa_trans"/>
    <property type="match status" value="1"/>
</dbReference>
<comment type="caution">
    <text evidence="9">The sequence shown here is derived from an EMBL/GenBank/DDBJ whole genome shotgun (WGS) entry which is preliminary data.</text>
</comment>
<feature type="transmembrane region" description="Helical" evidence="7">
    <location>
        <begin position="172"/>
        <end position="192"/>
    </location>
</feature>
<reference evidence="9 10" key="1">
    <citation type="journal article" date="2021" name="Nat. Plants">
        <title>The Taxus genome provides insights into paclitaxel biosynthesis.</title>
        <authorList>
            <person name="Xiong X."/>
            <person name="Gou J."/>
            <person name="Liao Q."/>
            <person name="Li Y."/>
            <person name="Zhou Q."/>
            <person name="Bi G."/>
            <person name="Li C."/>
            <person name="Du R."/>
            <person name="Wang X."/>
            <person name="Sun T."/>
            <person name="Guo L."/>
            <person name="Liang H."/>
            <person name="Lu P."/>
            <person name="Wu Y."/>
            <person name="Zhang Z."/>
            <person name="Ro D.K."/>
            <person name="Shang Y."/>
            <person name="Huang S."/>
            <person name="Yan J."/>
        </authorList>
    </citation>
    <scope>NUCLEOTIDE SEQUENCE [LARGE SCALE GENOMIC DNA]</scope>
    <source>
        <strain evidence="9">Ta-2019</strain>
    </source>
</reference>
<evidence type="ECO:0000259" key="8">
    <source>
        <dbReference type="Pfam" id="PF01490"/>
    </source>
</evidence>
<proteinExistence type="predicted"/>
<accession>A0AA38F7I5</accession>
<organism evidence="9 10">
    <name type="scientific">Taxus chinensis</name>
    <name type="common">Chinese yew</name>
    <name type="synonym">Taxus wallichiana var. chinensis</name>
    <dbReference type="NCBI Taxonomy" id="29808"/>
    <lineage>
        <taxon>Eukaryota</taxon>
        <taxon>Viridiplantae</taxon>
        <taxon>Streptophyta</taxon>
        <taxon>Embryophyta</taxon>
        <taxon>Tracheophyta</taxon>
        <taxon>Spermatophyta</taxon>
        <taxon>Pinopsida</taxon>
        <taxon>Pinidae</taxon>
        <taxon>Conifers II</taxon>
        <taxon>Cupressales</taxon>
        <taxon>Taxaceae</taxon>
        <taxon>Taxus</taxon>
    </lineage>
</organism>
<dbReference type="InterPro" id="IPR013057">
    <property type="entry name" value="AA_transpt_TM"/>
</dbReference>
<evidence type="ECO:0000256" key="2">
    <source>
        <dbReference type="ARBA" id="ARBA00022448"/>
    </source>
</evidence>
<dbReference type="EMBL" id="JAHRHJ020000011">
    <property type="protein sequence ID" value="KAH9295419.1"/>
    <property type="molecule type" value="Genomic_DNA"/>
</dbReference>
<feature type="domain" description="Amino acid transporter transmembrane" evidence="8">
    <location>
        <begin position="141"/>
        <end position="358"/>
    </location>
</feature>
<evidence type="ECO:0000313" key="10">
    <source>
        <dbReference type="Proteomes" id="UP000824469"/>
    </source>
</evidence>
<feature type="non-terminal residue" evidence="9">
    <location>
        <position position="359"/>
    </location>
</feature>
<feature type="transmembrane region" description="Helical" evidence="7">
    <location>
        <begin position="329"/>
        <end position="349"/>
    </location>
</feature>
<sequence length="359" mass="39130">MDQDSHVESMSYEEDCEQVKVKVETDYGGGGGSLPIPLPVSLSGWPQTFARSMDIYARSPSLHGMALAAYGFEQESLFSSSYHENQEEDGVTIGLENSNFYLKEPFLNQSQRNSQECPEKEQWENVASGTSGFSGCENPQGSSFIKASVNGMNVLAGVGILSTPYALSHGGWMGISILFLFSLICCYTGILLKRCMDMNTQIHSYPDIGHTAFGQIGRIIISIVLYLELYSVAVEFLILEGDNLAQLFPKMAMSIAGVSLDSHQSFVVLAALVILPTVWLRNMSLLSYISAGGVVASIVVVLAVAWVGVFDGVGFHHQGSLWNPSGLPTVIGLYAFCYCGHAVFPNIYCSMKDRRQFTS</sequence>
<evidence type="ECO:0000256" key="5">
    <source>
        <dbReference type="ARBA" id="ARBA00022989"/>
    </source>
</evidence>
<feature type="transmembrane region" description="Helical" evidence="7">
    <location>
        <begin position="285"/>
        <end position="309"/>
    </location>
</feature>
<dbReference type="Proteomes" id="UP000824469">
    <property type="component" value="Unassembled WGS sequence"/>
</dbReference>
<evidence type="ECO:0000256" key="6">
    <source>
        <dbReference type="ARBA" id="ARBA00023136"/>
    </source>
</evidence>
<keyword evidence="10" id="KW-1185">Reference proteome</keyword>
<name>A0AA38F7I5_TAXCH</name>
<keyword evidence="3 7" id="KW-0812">Transmembrane</keyword>
<dbReference type="GO" id="GO:0016020">
    <property type="term" value="C:membrane"/>
    <property type="evidence" value="ECO:0007669"/>
    <property type="project" value="UniProtKB-SubCell"/>
</dbReference>
<gene>
    <name evidence="9" type="ORF">KI387_039007</name>
</gene>
<evidence type="ECO:0000313" key="9">
    <source>
        <dbReference type="EMBL" id="KAH9295419.1"/>
    </source>
</evidence>
<keyword evidence="4" id="KW-0029">Amino-acid transport</keyword>
<dbReference type="PANTHER" id="PTHR48017">
    <property type="entry name" value="OS05G0424000 PROTEIN-RELATED"/>
    <property type="match status" value="1"/>
</dbReference>
<evidence type="ECO:0000256" key="3">
    <source>
        <dbReference type="ARBA" id="ARBA00022692"/>
    </source>
</evidence>